<name>A0A8S1B3V5_ARCPL</name>
<dbReference type="PANTHER" id="PTHR22938">
    <property type="entry name" value="ZINC FINGER PROTEIN 598"/>
    <property type="match status" value="1"/>
</dbReference>
<keyword evidence="7" id="KW-0808">Transferase</keyword>
<dbReference type="InterPro" id="IPR001841">
    <property type="entry name" value="Znf_RING"/>
</dbReference>
<evidence type="ECO:0000256" key="2">
    <source>
        <dbReference type="ARBA" id="ARBA00004496"/>
    </source>
</evidence>
<feature type="region of interest" description="Disordered" evidence="13">
    <location>
        <begin position="631"/>
        <end position="667"/>
    </location>
</feature>
<proteinExistence type="inferred from homology"/>
<dbReference type="SMART" id="SM00355">
    <property type="entry name" value="ZnF_C2H2"/>
    <property type="match status" value="4"/>
</dbReference>
<feature type="compositionally biased region" description="Basic and acidic residues" evidence="13">
    <location>
        <begin position="536"/>
        <end position="545"/>
    </location>
</feature>
<organism evidence="15 16">
    <name type="scientific">Arctia plantaginis</name>
    <name type="common">Wood tiger moth</name>
    <name type="synonym">Phalaena plantaginis</name>
    <dbReference type="NCBI Taxonomy" id="874455"/>
    <lineage>
        <taxon>Eukaryota</taxon>
        <taxon>Metazoa</taxon>
        <taxon>Ecdysozoa</taxon>
        <taxon>Arthropoda</taxon>
        <taxon>Hexapoda</taxon>
        <taxon>Insecta</taxon>
        <taxon>Pterygota</taxon>
        <taxon>Neoptera</taxon>
        <taxon>Endopterygota</taxon>
        <taxon>Lepidoptera</taxon>
        <taxon>Glossata</taxon>
        <taxon>Ditrysia</taxon>
        <taxon>Noctuoidea</taxon>
        <taxon>Erebidae</taxon>
        <taxon>Arctiinae</taxon>
        <taxon>Arctia</taxon>
    </lineage>
</organism>
<dbReference type="GO" id="GO:0008270">
    <property type="term" value="F:zinc ion binding"/>
    <property type="evidence" value="ECO:0007669"/>
    <property type="project" value="UniProtKB-KW"/>
</dbReference>
<feature type="region of interest" description="Disordered" evidence="13">
    <location>
        <begin position="534"/>
        <end position="612"/>
    </location>
</feature>
<feature type="compositionally biased region" description="Low complexity" evidence="13">
    <location>
        <begin position="397"/>
        <end position="409"/>
    </location>
</feature>
<evidence type="ECO:0000256" key="10">
    <source>
        <dbReference type="ARBA" id="ARBA00022833"/>
    </source>
</evidence>
<dbReference type="InterPro" id="IPR013083">
    <property type="entry name" value="Znf_RING/FYVE/PHD"/>
</dbReference>
<dbReference type="Proteomes" id="UP000494106">
    <property type="component" value="Unassembled WGS sequence"/>
</dbReference>
<comment type="similarity">
    <text evidence="11">Belongs to the ZNF598/HEL2 family.</text>
</comment>
<keyword evidence="8" id="KW-0479">Metal-binding</keyword>
<dbReference type="GO" id="GO:0043022">
    <property type="term" value="F:ribosome binding"/>
    <property type="evidence" value="ECO:0007669"/>
    <property type="project" value="TreeGrafter"/>
</dbReference>
<dbReference type="InterPro" id="IPR013087">
    <property type="entry name" value="Znf_C2H2_type"/>
</dbReference>
<sequence>MYKKKKLKCGNKFLLSLYNTKFSVVLPSHFLTILLETMADSQTSENTCVVCFKNVLYYSIGECDHPVCFECSTRMRVLCLQNECPICRQDLSRVVFMVSIQPYKELRNWAFTDRLFERQFKIGFCSEEIKQAYEKLLENCCKICDKIPPFRTFSMLSDHMRKVHERYFCDLCVKHLKIFTSERKCYTRQELAHHRRKGDLDDTSHRGHPLCEFCEERFMDADELYRHLRKEHLYCHLCDADGRNLYYASHSALAHHFRTDHYLCEEGECAGQHLTAVFRSEIDLKAHKATVHGRGMPRGAARQARTLELQFNITPHPVVTQRTPREQRDRAPEPEPVPAAVAPANIDTQSDAQFPALSAAPPAPGLVLAAHHRVYKGMDGLARTDKNFPTLGGGQGARAAPRPAAPSSSPVAATIVRNSKPSVSIQLHSQPASASNFRLTQTSGNRGITIPSQHKKASLTDDDFPSLGLARDDHPSIGAGTVQAPKVSLINSQEMQALKNPRHSTQQKKTPINAEAFPALSSTSAPVATPQWITVKSKDKQKPAKPEPPPQPREPSFNPVADFPTLPANNVKSSKPKKQQAQSIPLENTKPNKKDKKKQNSKKENLEDMFNMNGTNDKRLLKESYASVNANSAPTVDSGKKIKTVETSNGPVGSDNNKNGGTGDFNFAAKDYPPLNARSENCLPSKKTPNGSVPPGFKPRPACDGMTFTNSAGQTFPAPLHSYIPPPDFEHRNRALVKKFTVTLGAGSAVEDFKVASRAFRDSSIGAEEFHAHCRSALGAQFDAVFPELVALLPDIAKQQELVVGRGAGELAVCPTCGQLLAPRDRSAHEQAHWPPLAAPAPAAPAAPR</sequence>
<dbReference type="InterPro" id="IPR057634">
    <property type="entry name" value="PAH_ZNF598/HEL2"/>
</dbReference>
<evidence type="ECO:0000313" key="15">
    <source>
        <dbReference type="EMBL" id="CAB3253611.1"/>
    </source>
</evidence>
<comment type="caution">
    <text evidence="15">The sequence shown here is derived from an EMBL/GenBank/DDBJ whole genome shotgun (WGS) entry which is preliminary data.</text>
</comment>
<dbReference type="CDD" id="cd16615">
    <property type="entry name" value="RING-HC_ZNF598"/>
    <property type="match status" value="1"/>
</dbReference>
<accession>A0A8S1B3V5</accession>
<evidence type="ECO:0000256" key="3">
    <source>
        <dbReference type="ARBA" id="ARBA00004906"/>
    </source>
</evidence>
<dbReference type="Pfam" id="PF23230">
    <property type="entry name" value="zf-C2H2_13"/>
    <property type="match status" value="1"/>
</dbReference>
<gene>
    <name evidence="15" type="ORF">APLA_LOCUS14206</name>
</gene>
<dbReference type="InterPro" id="IPR041888">
    <property type="entry name" value="RING-HC_ZNF598/HEL2"/>
</dbReference>
<evidence type="ECO:0000313" key="16">
    <source>
        <dbReference type="Proteomes" id="UP000494106"/>
    </source>
</evidence>
<dbReference type="Gene3D" id="3.30.40.10">
    <property type="entry name" value="Zinc/RING finger domain, C3HC4 (zinc finger)"/>
    <property type="match status" value="1"/>
</dbReference>
<comment type="subcellular location">
    <subcellularLocation>
        <location evidence="2">Cytoplasm</location>
    </subcellularLocation>
</comment>
<evidence type="ECO:0000256" key="7">
    <source>
        <dbReference type="ARBA" id="ARBA00022679"/>
    </source>
</evidence>
<feature type="compositionally biased region" description="Pro residues" evidence="13">
    <location>
        <begin position="837"/>
        <end position="849"/>
    </location>
</feature>
<keyword evidence="9 12" id="KW-0863">Zinc-finger</keyword>
<evidence type="ECO:0000256" key="8">
    <source>
        <dbReference type="ARBA" id="ARBA00022723"/>
    </source>
</evidence>
<evidence type="ECO:0000256" key="4">
    <source>
        <dbReference type="ARBA" id="ARBA00012483"/>
    </source>
</evidence>
<dbReference type="InterPro" id="IPR056437">
    <property type="entry name" value="Znf-C2H2_ZNF598/HEL2"/>
</dbReference>
<dbReference type="AlphaFoldDB" id="A0A8S1B3V5"/>
<dbReference type="GO" id="GO:0061630">
    <property type="term" value="F:ubiquitin protein ligase activity"/>
    <property type="evidence" value="ECO:0007669"/>
    <property type="project" value="UniProtKB-EC"/>
</dbReference>
<dbReference type="GO" id="GO:0016567">
    <property type="term" value="P:protein ubiquitination"/>
    <property type="evidence" value="ECO:0007669"/>
    <property type="project" value="TreeGrafter"/>
</dbReference>
<keyword evidence="6" id="KW-0597">Phosphoprotein</keyword>
<evidence type="ECO:0000256" key="1">
    <source>
        <dbReference type="ARBA" id="ARBA00000900"/>
    </source>
</evidence>
<evidence type="ECO:0000256" key="5">
    <source>
        <dbReference type="ARBA" id="ARBA00022490"/>
    </source>
</evidence>
<dbReference type="Pfam" id="PF23208">
    <property type="entry name" value="zf_C2H2_ZNF598"/>
    <property type="match status" value="1"/>
</dbReference>
<dbReference type="InterPro" id="IPR044288">
    <property type="entry name" value="ZNF598/HEL2"/>
</dbReference>
<dbReference type="InterPro" id="IPR059042">
    <property type="entry name" value="Znf_C2H2_ZNF598"/>
</dbReference>
<dbReference type="Pfam" id="PF23202">
    <property type="entry name" value="PAH_ZNF598"/>
    <property type="match status" value="1"/>
</dbReference>
<evidence type="ECO:0000256" key="13">
    <source>
        <dbReference type="SAM" id="MobiDB-lite"/>
    </source>
</evidence>
<keyword evidence="5" id="KW-0963">Cytoplasm</keyword>
<feature type="domain" description="RING-type" evidence="14">
    <location>
        <begin position="48"/>
        <end position="88"/>
    </location>
</feature>
<keyword evidence="10" id="KW-0862">Zinc</keyword>
<evidence type="ECO:0000256" key="12">
    <source>
        <dbReference type="PROSITE-ProRule" id="PRU00175"/>
    </source>
</evidence>
<dbReference type="EC" id="2.3.2.27" evidence="4"/>
<dbReference type="OrthoDB" id="3838338at2759"/>
<dbReference type="PROSITE" id="PS00028">
    <property type="entry name" value="ZINC_FINGER_C2H2_1"/>
    <property type="match status" value="1"/>
</dbReference>
<feature type="region of interest" description="Disordered" evidence="13">
    <location>
        <begin position="444"/>
        <end position="480"/>
    </location>
</feature>
<feature type="region of interest" description="Disordered" evidence="13">
    <location>
        <begin position="825"/>
        <end position="849"/>
    </location>
</feature>
<reference evidence="15 16" key="1">
    <citation type="submission" date="2020-04" db="EMBL/GenBank/DDBJ databases">
        <authorList>
            <person name="Wallbank WR R."/>
            <person name="Pardo Diaz C."/>
            <person name="Kozak K."/>
            <person name="Martin S."/>
            <person name="Jiggins C."/>
            <person name="Moest M."/>
            <person name="Warren A I."/>
            <person name="Byers J.R.P. K."/>
            <person name="Montejo-Kovacevich G."/>
            <person name="Yen C E."/>
        </authorList>
    </citation>
    <scope>NUCLEOTIDE SEQUENCE [LARGE SCALE GENOMIC DNA]</scope>
</reference>
<comment type="catalytic activity">
    <reaction evidence="1">
        <text>S-ubiquitinyl-[E2 ubiquitin-conjugating enzyme]-L-cysteine + [acceptor protein]-L-lysine = [E2 ubiquitin-conjugating enzyme]-L-cysteine + N(6)-ubiquitinyl-[acceptor protein]-L-lysine.</text>
        <dbReference type="EC" id="2.3.2.27"/>
    </reaction>
</comment>
<keyword evidence="16" id="KW-1185">Reference proteome</keyword>
<dbReference type="PANTHER" id="PTHR22938:SF0">
    <property type="entry name" value="E3 UBIQUITIN-PROTEIN LIGASE ZNF598"/>
    <property type="match status" value="1"/>
</dbReference>
<evidence type="ECO:0000256" key="11">
    <source>
        <dbReference type="ARBA" id="ARBA00035113"/>
    </source>
</evidence>
<dbReference type="GO" id="GO:0072344">
    <property type="term" value="P:rescue of stalled ribosome"/>
    <property type="evidence" value="ECO:0007669"/>
    <property type="project" value="InterPro"/>
</dbReference>
<protein>
    <recommendedName>
        <fullName evidence="4">RING-type E3 ubiquitin transferase</fullName>
        <ecNumber evidence="4">2.3.2.27</ecNumber>
    </recommendedName>
</protein>
<evidence type="ECO:0000256" key="9">
    <source>
        <dbReference type="ARBA" id="ARBA00022771"/>
    </source>
</evidence>
<comment type="pathway">
    <text evidence="3">Protein modification; protein ubiquitination.</text>
</comment>
<dbReference type="Pfam" id="PF25447">
    <property type="entry name" value="RING_ZNF598"/>
    <property type="match status" value="1"/>
</dbReference>
<dbReference type="GO" id="GO:0005737">
    <property type="term" value="C:cytoplasm"/>
    <property type="evidence" value="ECO:0007669"/>
    <property type="project" value="UniProtKB-SubCell"/>
</dbReference>
<dbReference type="SUPFAM" id="SSF57850">
    <property type="entry name" value="RING/U-box"/>
    <property type="match status" value="1"/>
</dbReference>
<feature type="compositionally biased region" description="Polar residues" evidence="13">
    <location>
        <begin position="645"/>
        <end position="659"/>
    </location>
</feature>
<feature type="region of interest" description="Disordered" evidence="13">
    <location>
        <begin position="387"/>
        <end position="409"/>
    </location>
</feature>
<evidence type="ECO:0000259" key="14">
    <source>
        <dbReference type="PROSITE" id="PS50089"/>
    </source>
</evidence>
<dbReference type="PROSITE" id="PS50089">
    <property type="entry name" value="ZF_RING_2"/>
    <property type="match status" value="1"/>
</dbReference>
<dbReference type="EMBL" id="CADEBC010000561">
    <property type="protein sequence ID" value="CAB3253611.1"/>
    <property type="molecule type" value="Genomic_DNA"/>
</dbReference>
<evidence type="ECO:0000256" key="6">
    <source>
        <dbReference type="ARBA" id="ARBA00022553"/>
    </source>
</evidence>
<feature type="compositionally biased region" description="Basic residues" evidence="13">
    <location>
        <begin position="591"/>
        <end position="600"/>
    </location>
</feature>